<dbReference type="InterPro" id="IPR011006">
    <property type="entry name" value="CheY-like_superfamily"/>
</dbReference>
<name>E0E4F4_9FIRM</name>
<dbReference type="RefSeq" id="WP_007790619.1">
    <property type="nucleotide sequence ID" value="NZ_ADGQ01000066.1"/>
</dbReference>
<evidence type="ECO:0000256" key="9">
    <source>
        <dbReference type="PROSITE-ProRule" id="PRU01091"/>
    </source>
</evidence>
<dbReference type="GO" id="GO:0005829">
    <property type="term" value="C:cytosol"/>
    <property type="evidence" value="ECO:0007669"/>
    <property type="project" value="TreeGrafter"/>
</dbReference>
<keyword evidence="6" id="KW-0804">Transcription</keyword>
<dbReference type="GO" id="GO:0000156">
    <property type="term" value="F:phosphorelay response regulator activity"/>
    <property type="evidence" value="ECO:0007669"/>
    <property type="project" value="TreeGrafter"/>
</dbReference>
<evidence type="ECO:0000313" key="13">
    <source>
        <dbReference type="Proteomes" id="UP000003244"/>
    </source>
</evidence>
<evidence type="ECO:0000256" key="4">
    <source>
        <dbReference type="ARBA" id="ARBA00023015"/>
    </source>
</evidence>
<keyword evidence="4" id="KW-0805">Transcription regulation</keyword>
<dbReference type="PROSITE" id="PS50110">
    <property type="entry name" value="RESPONSE_REGULATORY"/>
    <property type="match status" value="1"/>
</dbReference>
<dbReference type="SMART" id="SM00862">
    <property type="entry name" value="Trans_reg_C"/>
    <property type="match status" value="1"/>
</dbReference>
<dbReference type="Pfam" id="PF00486">
    <property type="entry name" value="Trans_reg_C"/>
    <property type="match status" value="1"/>
</dbReference>
<feature type="DNA-binding region" description="OmpR/PhoB-type" evidence="9">
    <location>
        <begin position="138"/>
        <end position="236"/>
    </location>
</feature>
<dbReference type="Gene3D" id="1.10.10.10">
    <property type="entry name" value="Winged helix-like DNA-binding domain superfamily/Winged helix DNA-binding domain"/>
    <property type="match status" value="1"/>
</dbReference>
<organism evidence="12 13">
    <name type="scientific">Peptostreptococcus stomatis DSM 17678</name>
    <dbReference type="NCBI Taxonomy" id="596315"/>
    <lineage>
        <taxon>Bacteria</taxon>
        <taxon>Bacillati</taxon>
        <taxon>Bacillota</taxon>
        <taxon>Clostridia</taxon>
        <taxon>Peptostreptococcales</taxon>
        <taxon>Peptostreptococcaceae</taxon>
        <taxon>Peptostreptococcus</taxon>
    </lineage>
</organism>
<dbReference type="SUPFAM" id="SSF46894">
    <property type="entry name" value="C-terminal effector domain of the bipartite response regulators"/>
    <property type="match status" value="1"/>
</dbReference>
<evidence type="ECO:0000256" key="3">
    <source>
        <dbReference type="ARBA" id="ARBA00023012"/>
    </source>
</evidence>
<dbReference type="AlphaFoldDB" id="E0E4F4"/>
<comment type="function">
    <text evidence="7">May play the central regulatory role in sporulation. It may be an element of the effector pathway responsible for the activation of sporulation genes in response to nutritional stress. Spo0A may act in concert with spo0H (a sigma factor) to control the expression of some genes that are critical to the sporulation process.</text>
</comment>
<dbReference type="CDD" id="cd00383">
    <property type="entry name" value="trans_reg_C"/>
    <property type="match status" value="1"/>
</dbReference>
<dbReference type="Gene3D" id="3.40.50.2300">
    <property type="match status" value="1"/>
</dbReference>
<evidence type="ECO:0000256" key="5">
    <source>
        <dbReference type="ARBA" id="ARBA00023125"/>
    </source>
</evidence>
<sequence>MKSYNILVVDDEKEIADVVEIYLLNQGYKVFKANNGLEGLKIVDKEDIHLAIIDMMMPVMDGASMIMKLREKHNFPVIILSAKSEEVDQIMGLNIGADDYVNKPFKPLELLARVNSQLRRYTKYMNISDDEDGEKEDEGLYIIGGLELNENKRTVSVDDKPVKITPIEFKILNLLMKNPGRVFSSEEIYEKVWNENAINTDTVMVHIRNIREKIELDSKKPKYLKVVWGVGYKIDKI</sequence>
<dbReference type="GO" id="GO:0032993">
    <property type="term" value="C:protein-DNA complex"/>
    <property type="evidence" value="ECO:0007669"/>
    <property type="project" value="TreeGrafter"/>
</dbReference>
<feature type="modified residue" description="4-aspartylphosphate" evidence="8">
    <location>
        <position position="54"/>
    </location>
</feature>
<dbReference type="SMART" id="SM00448">
    <property type="entry name" value="REC"/>
    <property type="match status" value="1"/>
</dbReference>
<evidence type="ECO:0000256" key="8">
    <source>
        <dbReference type="PROSITE-ProRule" id="PRU00169"/>
    </source>
</evidence>
<dbReference type="OrthoDB" id="9790442at2"/>
<accession>E0E4F4</accession>
<dbReference type="InterPro" id="IPR039420">
    <property type="entry name" value="WalR-like"/>
</dbReference>
<feature type="domain" description="Response regulatory" evidence="10">
    <location>
        <begin position="5"/>
        <end position="118"/>
    </location>
</feature>
<dbReference type="Pfam" id="PF00072">
    <property type="entry name" value="Response_reg"/>
    <property type="match status" value="1"/>
</dbReference>
<protein>
    <recommendedName>
        <fullName evidence="1">Stage 0 sporulation protein A homolog</fullName>
    </recommendedName>
</protein>
<dbReference type="EMBL" id="ADGQ01000066">
    <property type="protein sequence ID" value="EFM64227.1"/>
    <property type="molecule type" value="Genomic_DNA"/>
</dbReference>
<dbReference type="GO" id="GO:0000976">
    <property type="term" value="F:transcription cis-regulatory region binding"/>
    <property type="evidence" value="ECO:0007669"/>
    <property type="project" value="TreeGrafter"/>
</dbReference>
<comment type="caution">
    <text evidence="12">The sequence shown here is derived from an EMBL/GenBank/DDBJ whole genome shotgun (WGS) entry which is preliminary data.</text>
</comment>
<dbReference type="PANTHER" id="PTHR48111:SF2">
    <property type="entry name" value="RESPONSE REGULATOR SAER"/>
    <property type="match status" value="1"/>
</dbReference>
<dbReference type="Gene3D" id="6.10.250.690">
    <property type="match status" value="1"/>
</dbReference>
<evidence type="ECO:0000259" key="11">
    <source>
        <dbReference type="PROSITE" id="PS51755"/>
    </source>
</evidence>
<gene>
    <name evidence="12" type="ORF">HMPREF0634_1331</name>
</gene>
<dbReference type="InterPro" id="IPR001867">
    <property type="entry name" value="OmpR/PhoB-type_DNA-bd"/>
</dbReference>
<evidence type="ECO:0000256" key="6">
    <source>
        <dbReference type="ARBA" id="ARBA00023163"/>
    </source>
</evidence>
<keyword evidence="3" id="KW-0902">Two-component regulatory system</keyword>
<proteinExistence type="predicted"/>
<reference evidence="12 13" key="1">
    <citation type="submission" date="2010-08" db="EMBL/GenBank/DDBJ databases">
        <authorList>
            <person name="Harkins D.M."/>
            <person name="Madupu R."/>
            <person name="Durkin A.S."/>
            <person name="Torralba M."/>
            <person name="Methe B."/>
            <person name="Sutton G.G."/>
            <person name="Nelson K.E."/>
        </authorList>
    </citation>
    <scope>NUCLEOTIDE SEQUENCE [LARGE SCALE GENOMIC DNA]</scope>
    <source>
        <strain evidence="12 13">DSM 17678</strain>
    </source>
</reference>
<evidence type="ECO:0000256" key="7">
    <source>
        <dbReference type="ARBA" id="ARBA00024867"/>
    </source>
</evidence>
<dbReference type="STRING" id="596315.HMPREF0634_1331"/>
<dbReference type="GO" id="GO:0006355">
    <property type="term" value="P:regulation of DNA-templated transcription"/>
    <property type="evidence" value="ECO:0007669"/>
    <property type="project" value="InterPro"/>
</dbReference>
<evidence type="ECO:0000256" key="2">
    <source>
        <dbReference type="ARBA" id="ARBA00022553"/>
    </source>
</evidence>
<dbReference type="InterPro" id="IPR016032">
    <property type="entry name" value="Sig_transdc_resp-reg_C-effctor"/>
</dbReference>
<dbReference type="SUPFAM" id="SSF52172">
    <property type="entry name" value="CheY-like"/>
    <property type="match status" value="1"/>
</dbReference>
<feature type="domain" description="OmpR/PhoB-type" evidence="11">
    <location>
        <begin position="138"/>
        <end position="236"/>
    </location>
</feature>
<keyword evidence="2 8" id="KW-0597">Phosphoprotein</keyword>
<keyword evidence="13" id="KW-1185">Reference proteome</keyword>
<dbReference type="Proteomes" id="UP000003244">
    <property type="component" value="Unassembled WGS sequence"/>
</dbReference>
<dbReference type="PROSITE" id="PS51755">
    <property type="entry name" value="OMPR_PHOB"/>
    <property type="match status" value="1"/>
</dbReference>
<evidence type="ECO:0000313" key="12">
    <source>
        <dbReference type="EMBL" id="EFM64227.1"/>
    </source>
</evidence>
<dbReference type="eggNOG" id="COG0745">
    <property type="taxonomic scope" value="Bacteria"/>
</dbReference>
<evidence type="ECO:0000259" key="10">
    <source>
        <dbReference type="PROSITE" id="PS50110"/>
    </source>
</evidence>
<dbReference type="CDD" id="cd17574">
    <property type="entry name" value="REC_OmpR"/>
    <property type="match status" value="1"/>
</dbReference>
<dbReference type="InterPro" id="IPR001789">
    <property type="entry name" value="Sig_transdc_resp-reg_receiver"/>
</dbReference>
<dbReference type="FunFam" id="1.10.10.10:FF:000018">
    <property type="entry name" value="DNA-binding response regulator ResD"/>
    <property type="match status" value="1"/>
</dbReference>
<keyword evidence="5 9" id="KW-0238">DNA-binding</keyword>
<dbReference type="InterPro" id="IPR036388">
    <property type="entry name" value="WH-like_DNA-bd_sf"/>
</dbReference>
<dbReference type="PANTHER" id="PTHR48111">
    <property type="entry name" value="REGULATOR OF RPOS"/>
    <property type="match status" value="1"/>
</dbReference>
<evidence type="ECO:0000256" key="1">
    <source>
        <dbReference type="ARBA" id="ARBA00018672"/>
    </source>
</evidence>
<dbReference type="GeneID" id="84801167"/>